<evidence type="ECO:0000313" key="3">
    <source>
        <dbReference type="EMBL" id="OSD00745.1"/>
    </source>
</evidence>
<feature type="region of interest" description="Disordered" evidence="1">
    <location>
        <begin position="199"/>
        <end position="247"/>
    </location>
</feature>
<organism evidence="3 4">
    <name type="scientific">Trametes coccinea (strain BRFM310)</name>
    <name type="common">Pycnoporus coccineus</name>
    <dbReference type="NCBI Taxonomy" id="1353009"/>
    <lineage>
        <taxon>Eukaryota</taxon>
        <taxon>Fungi</taxon>
        <taxon>Dikarya</taxon>
        <taxon>Basidiomycota</taxon>
        <taxon>Agaricomycotina</taxon>
        <taxon>Agaricomycetes</taxon>
        <taxon>Polyporales</taxon>
        <taxon>Polyporaceae</taxon>
        <taxon>Trametes</taxon>
    </lineage>
</organism>
<feature type="chain" id="PRO_5012124188" evidence="2">
    <location>
        <begin position="20"/>
        <end position="372"/>
    </location>
</feature>
<sequence length="372" mass="37494">MMHLLNFVLAALATSKAFAAPIEGAAAAEALIPETISGSVEARQLDGLPALGGLMSIVPVPSGILRRGLGDGSLEFDSLNIPMPTGGVPALNVRQGGPLDPVAAAPPRLPLPLSLIPAGGDAGPTGTQEIGAGGGGGGGGGVSFPNILVAKPAAAPVAAEAPAVEDAWHPSSPARPTYTYTWDPDYASYASSWWHQPSAGPADDVAKGPIPTGNSANIGGHNVNLPRADDPAPTAAPAASTDAPSWASWTDWQTWTSQWGQFSNAASAYSWTQTWDGAAAPTYTWPAWNGAQGQNQNQNQNAPPAAPTYTWPAWNGAQGQNQNQPPAAPTGAVRAAVAPGAVELPPKDMNAEVGKGAISASVAAVEAKATAA</sequence>
<evidence type="ECO:0000256" key="1">
    <source>
        <dbReference type="SAM" id="MobiDB-lite"/>
    </source>
</evidence>
<accession>A0A1Y2IHX5</accession>
<evidence type="ECO:0000313" key="4">
    <source>
        <dbReference type="Proteomes" id="UP000193067"/>
    </source>
</evidence>
<keyword evidence="2" id="KW-0732">Signal</keyword>
<evidence type="ECO:0000256" key="2">
    <source>
        <dbReference type="SAM" id="SignalP"/>
    </source>
</evidence>
<name>A0A1Y2IHX5_TRAC3</name>
<feature type="signal peptide" evidence="2">
    <location>
        <begin position="1"/>
        <end position="19"/>
    </location>
</feature>
<dbReference type="EMBL" id="KZ084116">
    <property type="protein sequence ID" value="OSD00745.1"/>
    <property type="molecule type" value="Genomic_DNA"/>
</dbReference>
<feature type="compositionally biased region" description="Low complexity" evidence="1">
    <location>
        <begin position="231"/>
        <end position="247"/>
    </location>
</feature>
<reference evidence="3 4" key="1">
    <citation type="journal article" date="2015" name="Biotechnol. Biofuels">
        <title>Enhanced degradation of softwood versus hardwood by the white-rot fungus Pycnoporus coccineus.</title>
        <authorList>
            <person name="Couturier M."/>
            <person name="Navarro D."/>
            <person name="Chevret D."/>
            <person name="Henrissat B."/>
            <person name="Piumi F."/>
            <person name="Ruiz-Duenas F.J."/>
            <person name="Martinez A.T."/>
            <person name="Grigoriev I.V."/>
            <person name="Riley R."/>
            <person name="Lipzen A."/>
            <person name="Berrin J.G."/>
            <person name="Master E.R."/>
            <person name="Rosso M.N."/>
        </authorList>
    </citation>
    <scope>NUCLEOTIDE SEQUENCE [LARGE SCALE GENOMIC DNA]</scope>
    <source>
        <strain evidence="3 4">BRFM310</strain>
    </source>
</reference>
<dbReference type="Proteomes" id="UP000193067">
    <property type="component" value="Unassembled WGS sequence"/>
</dbReference>
<dbReference type="AlphaFoldDB" id="A0A1Y2IHX5"/>
<gene>
    <name evidence="3" type="ORF">PYCCODRAFT_1469181</name>
</gene>
<protein>
    <submittedName>
        <fullName evidence="3">Uncharacterized protein</fullName>
    </submittedName>
</protein>
<keyword evidence="4" id="KW-1185">Reference proteome</keyword>
<proteinExistence type="predicted"/>
<dbReference type="OrthoDB" id="10646363at2759"/>